<name>A0A2I0KWF1_PUNGR</name>
<organism evidence="2 3">
    <name type="scientific">Punica granatum</name>
    <name type="common">Pomegranate</name>
    <dbReference type="NCBI Taxonomy" id="22663"/>
    <lineage>
        <taxon>Eukaryota</taxon>
        <taxon>Viridiplantae</taxon>
        <taxon>Streptophyta</taxon>
        <taxon>Embryophyta</taxon>
        <taxon>Tracheophyta</taxon>
        <taxon>Spermatophyta</taxon>
        <taxon>Magnoliopsida</taxon>
        <taxon>eudicotyledons</taxon>
        <taxon>Gunneridae</taxon>
        <taxon>Pentapetalae</taxon>
        <taxon>rosids</taxon>
        <taxon>malvids</taxon>
        <taxon>Myrtales</taxon>
        <taxon>Lythraceae</taxon>
        <taxon>Punica</taxon>
    </lineage>
</organism>
<proteinExistence type="predicted"/>
<accession>A0A2I0KWF1</accession>
<feature type="region of interest" description="Disordered" evidence="1">
    <location>
        <begin position="1"/>
        <end position="84"/>
    </location>
</feature>
<evidence type="ECO:0000313" key="3">
    <source>
        <dbReference type="Proteomes" id="UP000233551"/>
    </source>
</evidence>
<protein>
    <submittedName>
        <fullName evidence="2">Uncharacterized protein</fullName>
    </submittedName>
</protein>
<evidence type="ECO:0000256" key="1">
    <source>
        <dbReference type="SAM" id="MobiDB-lite"/>
    </source>
</evidence>
<keyword evidence="3" id="KW-1185">Reference proteome</keyword>
<evidence type="ECO:0000313" key="2">
    <source>
        <dbReference type="EMBL" id="PKI72670.1"/>
    </source>
</evidence>
<dbReference type="EMBL" id="PGOL01000318">
    <property type="protein sequence ID" value="PKI72670.1"/>
    <property type="molecule type" value="Genomic_DNA"/>
</dbReference>
<gene>
    <name evidence="2" type="ORF">CRG98_006921</name>
</gene>
<dbReference type="Proteomes" id="UP000233551">
    <property type="component" value="Unassembled WGS sequence"/>
</dbReference>
<dbReference type="AlphaFoldDB" id="A0A2I0KWF1"/>
<comment type="caution">
    <text evidence="2">The sequence shown here is derived from an EMBL/GenBank/DDBJ whole genome shotgun (WGS) entry which is preliminary data.</text>
</comment>
<feature type="region of interest" description="Disordered" evidence="1">
    <location>
        <begin position="100"/>
        <end position="125"/>
    </location>
</feature>
<reference evidence="2 3" key="1">
    <citation type="submission" date="2017-11" db="EMBL/GenBank/DDBJ databases">
        <title>De-novo sequencing of pomegranate (Punica granatum L.) genome.</title>
        <authorList>
            <person name="Akparov Z."/>
            <person name="Amiraslanov A."/>
            <person name="Hajiyeva S."/>
            <person name="Abbasov M."/>
            <person name="Kaur K."/>
            <person name="Hamwieh A."/>
            <person name="Solovyev V."/>
            <person name="Salamov A."/>
            <person name="Braich B."/>
            <person name="Kosarev P."/>
            <person name="Mahmoud A."/>
            <person name="Hajiyev E."/>
            <person name="Babayeva S."/>
            <person name="Izzatullayeva V."/>
            <person name="Mammadov A."/>
            <person name="Mammadov A."/>
            <person name="Sharifova S."/>
            <person name="Ojaghi J."/>
            <person name="Eynullazada K."/>
            <person name="Bayramov B."/>
            <person name="Abdulazimova A."/>
            <person name="Shahmuradov I."/>
        </authorList>
    </citation>
    <scope>NUCLEOTIDE SEQUENCE [LARGE SCALE GENOMIC DNA]</scope>
    <source>
        <strain evidence="3">cv. AG2017</strain>
        <tissue evidence="2">Leaf</tissue>
    </source>
</reference>
<sequence>MGNKQDLYLANKSGGWEVGGPRQPPNTPADSRSHNGGRRPAQTKLTISIKGSTAVKGTPDPSNFGDPNNGISQIEWGSGVPPPAIDPLIEVVGRLKSSWRTRLRGQRPARAPLTPQFGESQWRDP</sequence>